<keyword evidence="3" id="KW-1185">Reference proteome</keyword>
<feature type="signal peptide" evidence="1">
    <location>
        <begin position="1"/>
        <end position="22"/>
    </location>
</feature>
<dbReference type="EMBL" id="MCFG01000283">
    <property type="protein sequence ID" value="ORX76701.1"/>
    <property type="molecule type" value="Genomic_DNA"/>
</dbReference>
<dbReference type="AlphaFoldDB" id="A0A1Y1WT39"/>
<protein>
    <recommendedName>
        <fullName evidence="4">CBM10 domain-containing protein</fullName>
    </recommendedName>
</protein>
<gene>
    <name evidence="2" type="ORF">BCR32DRAFT_283879</name>
</gene>
<dbReference type="Proteomes" id="UP000193944">
    <property type="component" value="Unassembled WGS sequence"/>
</dbReference>
<evidence type="ECO:0008006" key="4">
    <source>
        <dbReference type="Google" id="ProtNLM"/>
    </source>
</evidence>
<reference evidence="2 3" key="2">
    <citation type="submission" date="2016-08" db="EMBL/GenBank/DDBJ databases">
        <title>Pervasive Adenine N6-methylation of Active Genes in Fungi.</title>
        <authorList>
            <consortium name="DOE Joint Genome Institute"/>
            <person name="Mondo S.J."/>
            <person name="Dannebaum R.O."/>
            <person name="Kuo R.C."/>
            <person name="Labutti K."/>
            <person name="Haridas S."/>
            <person name="Kuo A."/>
            <person name="Salamov A."/>
            <person name="Ahrendt S.R."/>
            <person name="Lipzen A."/>
            <person name="Sullivan W."/>
            <person name="Andreopoulos W.B."/>
            <person name="Clum A."/>
            <person name="Lindquist E."/>
            <person name="Daum C."/>
            <person name="Ramamoorthy G.K."/>
            <person name="Gryganskyi A."/>
            <person name="Culley D."/>
            <person name="Magnuson J.K."/>
            <person name="James T.Y."/>
            <person name="O'Malley M.A."/>
            <person name="Stajich J.E."/>
            <person name="Spatafora J.W."/>
            <person name="Visel A."/>
            <person name="Grigoriev I.V."/>
        </authorList>
    </citation>
    <scope>NUCLEOTIDE SEQUENCE [LARGE SCALE GENOMIC DNA]</scope>
    <source>
        <strain evidence="2 3">S4</strain>
    </source>
</reference>
<comment type="caution">
    <text evidence="2">The sequence shown here is derived from an EMBL/GenBank/DDBJ whole genome shotgun (WGS) entry which is preliminary data.</text>
</comment>
<organism evidence="2 3">
    <name type="scientific">Anaeromyces robustus</name>
    <dbReference type="NCBI Taxonomy" id="1754192"/>
    <lineage>
        <taxon>Eukaryota</taxon>
        <taxon>Fungi</taxon>
        <taxon>Fungi incertae sedis</taxon>
        <taxon>Chytridiomycota</taxon>
        <taxon>Chytridiomycota incertae sedis</taxon>
        <taxon>Neocallimastigomycetes</taxon>
        <taxon>Neocallimastigales</taxon>
        <taxon>Neocallimastigaceae</taxon>
        <taxon>Anaeromyces</taxon>
    </lineage>
</organism>
<sequence>MKLKRILSSFIIGSALLRTAVGGIILEKGCSKEGSDECSVDDGYNIISYCIDTSDGKIYGNLSDSKCLVSWFRSLSVNNDYIILMDSNRVFSVVLKKDMDHQDIEYLTKGEWNKLIYMICGDTLSTCERQKTQIIDMYGYSYEISSTDENDNRKLGIELLNDCGAESERFICSDINFNDIVNYCIADNNIYGMKYYDGGCKLTNKDLVNGYNLVVKTVDSFDIVEESDLDIKTDELLDKLFILKCDKQGNCSRGTGVITDSTHTSYEINEYEVKNKEIKIDLPDCSVVVVGDKTVVSSENPCSGTETIEKYCISGLGIYGVFNKNGDNCKLLTLEENTDNYIRFKDSNEFTIISDISSEEIEKKDDNILYKLFVMNCDGGGCTRVKRKFTDSVGLYYEISATKETENKKLKISIANNCDGKEFSGSEKTCTDSTNSNKDITNYCIHSNNLIYGFEDGASTGGCKVMTEGLSKTGDNLVRIINYKEFEILDGSGNSLNIKEDKLLYRLFIIRNNQGSWERGTAEIIDSTHVTYKIANDETKNEKVVLQINVNCNGKTIENNEVVCTDAANSDKNITHYCIHSDKVIYGFEDGATTCGCKVTDKVFENNKKNIVEIIGNNQFKIIENIEDEKAIEDKDDYILKKLFIVCCDGGGNCSRGTAKITDSIGYTYDIKTDETENEKMIVKIESSCNSINIDYSENCNSESIITNYYISGGFILGYNKNNNNVENKGFKITEYHKFDRVEASDLKIEEGNLLYRIFIVNCVVQDCERTGGEITDSTGFSFNIDAVDETKNSKIKIDSSSSSSDRKKFKFLNFSHSMNGDVL</sequence>
<evidence type="ECO:0000313" key="3">
    <source>
        <dbReference type="Proteomes" id="UP000193944"/>
    </source>
</evidence>
<reference evidence="2 3" key="1">
    <citation type="submission" date="2016-08" db="EMBL/GenBank/DDBJ databases">
        <title>A Parts List for Fungal Cellulosomes Revealed by Comparative Genomics.</title>
        <authorList>
            <consortium name="DOE Joint Genome Institute"/>
            <person name="Haitjema C.H."/>
            <person name="Gilmore S.P."/>
            <person name="Henske J.K."/>
            <person name="Solomon K.V."/>
            <person name="De Groot R."/>
            <person name="Kuo A."/>
            <person name="Mondo S.J."/>
            <person name="Salamov A.A."/>
            <person name="Labutti K."/>
            <person name="Zhao Z."/>
            <person name="Chiniquy J."/>
            <person name="Barry K."/>
            <person name="Brewer H.M."/>
            <person name="Purvine S.O."/>
            <person name="Wright A.T."/>
            <person name="Boxma B."/>
            <person name="Van Alen T."/>
            <person name="Hackstein J.H."/>
            <person name="Baker S.E."/>
            <person name="Grigoriev I.V."/>
            <person name="O'Malley M.A."/>
        </authorList>
    </citation>
    <scope>NUCLEOTIDE SEQUENCE [LARGE SCALE GENOMIC DNA]</scope>
    <source>
        <strain evidence="2 3">S4</strain>
    </source>
</reference>
<evidence type="ECO:0000313" key="2">
    <source>
        <dbReference type="EMBL" id="ORX76701.1"/>
    </source>
</evidence>
<keyword evidence="1" id="KW-0732">Signal</keyword>
<evidence type="ECO:0000256" key="1">
    <source>
        <dbReference type="SAM" id="SignalP"/>
    </source>
</evidence>
<accession>A0A1Y1WT39</accession>
<name>A0A1Y1WT39_9FUNG</name>
<feature type="chain" id="PRO_5012237399" description="CBM10 domain-containing protein" evidence="1">
    <location>
        <begin position="23"/>
        <end position="824"/>
    </location>
</feature>
<proteinExistence type="predicted"/>